<evidence type="ECO:0000256" key="2">
    <source>
        <dbReference type="ARBA" id="ARBA00022741"/>
    </source>
</evidence>
<name>A0ABN4SZS6_9GAMM</name>
<keyword evidence="3 6" id="KW-0418">Kinase</keyword>
<dbReference type="PIRSF" id="PIRSF033887">
    <property type="entry name" value="PduX"/>
    <property type="match status" value="1"/>
</dbReference>
<feature type="domain" description="GHMP kinase N-terminal" evidence="5">
    <location>
        <begin position="61"/>
        <end position="131"/>
    </location>
</feature>
<accession>A0ABN4SZS6</accession>
<dbReference type="InterPro" id="IPR020568">
    <property type="entry name" value="Ribosomal_Su5_D2-typ_SF"/>
</dbReference>
<dbReference type="Gene3D" id="3.30.230.10">
    <property type="match status" value="1"/>
</dbReference>
<evidence type="ECO:0000256" key="3">
    <source>
        <dbReference type="ARBA" id="ARBA00022777"/>
    </source>
</evidence>
<keyword evidence="7" id="KW-1185">Reference proteome</keyword>
<keyword evidence="2" id="KW-0547">Nucleotide-binding</keyword>
<evidence type="ECO:0000259" key="5">
    <source>
        <dbReference type="Pfam" id="PF00288"/>
    </source>
</evidence>
<protein>
    <submittedName>
        <fullName evidence="6">GHMP kinase</fullName>
    </submittedName>
</protein>
<dbReference type="PANTHER" id="PTHR43527">
    <property type="entry name" value="4-DIPHOSPHOCYTIDYL-2-C-METHYL-D-ERYTHRITOL KINASE, CHLOROPLASTIC"/>
    <property type="match status" value="1"/>
</dbReference>
<dbReference type="Proteomes" id="UP000175893">
    <property type="component" value="Chromosome"/>
</dbReference>
<keyword evidence="1" id="KW-0808">Transferase</keyword>
<sequence length="299" mass="32677">MRQKRAKEDKSVAVAQCPASCGELIQGWILGGEKLVSCPVAWYSTVEVCDGTPLAQERPLARAMIERLLHHWGYPAQMSRALRLTIHSTIPLAKGMASSTADIAATAVATAQHLGRQLDEPTLAALCVALEPTDSTLFRQLTLFDHNDASTQIACGSAPGVDVLLLESPLTLRTADYHRRARQKALVAEAAALQRAWQRLREACQRHDPYRLGEATTLSAIASQRLLPKAGFPALLAMVEKYGLYGVNVAHSGSVVGLLLDQRRHDVDALKHHLAQHGLTRHWPTQHLLKLISGGVRLR</sequence>
<evidence type="ECO:0000313" key="6">
    <source>
        <dbReference type="EMBL" id="AOV96747.1"/>
    </source>
</evidence>
<evidence type="ECO:0000313" key="7">
    <source>
        <dbReference type="Proteomes" id="UP000175893"/>
    </source>
</evidence>
<gene>
    <name evidence="6" type="ORF">A9798_07130</name>
</gene>
<dbReference type="GO" id="GO:0016301">
    <property type="term" value="F:kinase activity"/>
    <property type="evidence" value="ECO:0007669"/>
    <property type="project" value="UniProtKB-KW"/>
</dbReference>
<dbReference type="InterPro" id="IPR012363">
    <property type="entry name" value="PduX"/>
</dbReference>
<proteinExistence type="predicted"/>
<evidence type="ECO:0000256" key="1">
    <source>
        <dbReference type="ARBA" id="ARBA00022679"/>
    </source>
</evidence>
<dbReference type="Pfam" id="PF00288">
    <property type="entry name" value="GHMP_kinases_N"/>
    <property type="match status" value="1"/>
</dbReference>
<dbReference type="PANTHER" id="PTHR43527:SF1">
    <property type="entry name" value="L-THREONINE KINASE"/>
    <property type="match status" value="1"/>
</dbReference>
<dbReference type="InterPro" id="IPR014721">
    <property type="entry name" value="Ribsml_uS5_D2-typ_fold_subgr"/>
</dbReference>
<dbReference type="SUPFAM" id="SSF54211">
    <property type="entry name" value="Ribosomal protein S5 domain 2-like"/>
    <property type="match status" value="1"/>
</dbReference>
<keyword evidence="4" id="KW-0067">ATP-binding</keyword>
<dbReference type="EMBL" id="CP016043">
    <property type="protein sequence ID" value="AOV96747.1"/>
    <property type="molecule type" value="Genomic_DNA"/>
</dbReference>
<evidence type="ECO:0000256" key="4">
    <source>
        <dbReference type="ARBA" id="ARBA00022840"/>
    </source>
</evidence>
<reference evidence="6 7" key="1">
    <citation type="submission" date="2016-06" db="EMBL/GenBank/DDBJ databases">
        <title>Complete genome sequence of Edwardsiella hoshinae ATCC 35051.</title>
        <authorList>
            <person name="Reichley S.R."/>
            <person name="Waldbieser G.C."/>
            <person name="Lawrence M.L."/>
            <person name="Griffin M.J."/>
        </authorList>
    </citation>
    <scope>NUCLEOTIDE SEQUENCE [LARGE SCALE GENOMIC DNA]</scope>
    <source>
        <strain evidence="6 7">ATCC 35051</strain>
    </source>
</reference>
<dbReference type="InterPro" id="IPR006204">
    <property type="entry name" value="GHMP_kinase_N_dom"/>
</dbReference>
<organism evidence="6 7">
    <name type="scientific">Edwardsiella hoshinae</name>
    <dbReference type="NCBI Taxonomy" id="93378"/>
    <lineage>
        <taxon>Bacteria</taxon>
        <taxon>Pseudomonadati</taxon>
        <taxon>Pseudomonadota</taxon>
        <taxon>Gammaproteobacteria</taxon>
        <taxon>Enterobacterales</taxon>
        <taxon>Hafniaceae</taxon>
        <taxon>Edwardsiella</taxon>
    </lineage>
</organism>